<feature type="transmembrane region" description="Helical" evidence="9">
    <location>
        <begin position="31"/>
        <end position="61"/>
    </location>
</feature>
<evidence type="ECO:0000256" key="6">
    <source>
        <dbReference type="ARBA" id="ARBA00022989"/>
    </source>
</evidence>
<dbReference type="PANTHER" id="PTHR30472">
    <property type="entry name" value="FERRIC ENTEROBACTIN TRANSPORT SYSTEM PERMEASE PROTEIN"/>
    <property type="match status" value="1"/>
</dbReference>
<dbReference type="GO" id="GO:0005886">
    <property type="term" value="C:plasma membrane"/>
    <property type="evidence" value="ECO:0007669"/>
    <property type="project" value="UniProtKB-SubCell"/>
</dbReference>
<feature type="transmembrane region" description="Helical" evidence="9">
    <location>
        <begin position="113"/>
        <end position="134"/>
    </location>
</feature>
<evidence type="ECO:0000256" key="2">
    <source>
        <dbReference type="ARBA" id="ARBA00007935"/>
    </source>
</evidence>
<dbReference type="NCBIfam" id="NF007760">
    <property type="entry name" value="PRK10441.1"/>
    <property type="match status" value="1"/>
</dbReference>
<feature type="transmembrane region" description="Helical" evidence="9">
    <location>
        <begin position="140"/>
        <end position="159"/>
    </location>
</feature>
<feature type="transmembrane region" description="Helical" evidence="9">
    <location>
        <begin position="81"/>
        <end position="101"/>
    </location>
</feature>
<organism evidence="10 11">
    <name type="scientific">Yersinia enterocolitica serotype O:8 / biotype 1B (strain NCTC 13174 / 8081)</name>
    <dbReference type="NCBI Taxonomy" id="393305"/>
    <lineage>
        <taxon>Bacteria</taxon>
        <taxon>Pseudomonadati</taxon>
        <taxon>Pseudomonadota</taxon>
        <taxon>Gammaproteobacteria</taxon>
        <taxon>Enterobacterales</taxon>
        <taxon>Yersiniaceae</taxon>
        <taxon>Yersinia</taxon>
    </lineage>
</organism>
<comment type="similarity">
    <text evidence="2">Belongs to the binding-protein-dependent transport system permease family. FecCD subfamily.</text>
</comment>
<dbReference type="Pfam" id="PF01032">
    <property type="entry name" value="FecCD"/>
    <property type="match status" value="1"/>
</dbReference>
<evidence type="ECO:0000256" key="9">
    <source>
        <dbReference type="SAM" id="Phobius"/>
    </source>
</evidence>
<evidence type="ECO:0000256" key="7">
    <source>
        <dbReference type="ARBA" id="ARBA00023136"/>
    </source>
</evidence>
<accession>A1JQM6</accession>
<dbReference type="InterPro" id="IPR037294">
    <property type="entry name" value="ABC_BtuC-like"/>
</dbReference>
<evidence type="ECO:0000256" key="3">
    <source>
        <dbReference type="ARBA" id="ARBA00022448"/>
    </source>
</evidence>
<feature type="transmembrane region" description="Helical" evidence="9">
    <location>
        <begin position="171"/>
        <end position="193"/>
    </location>
</feature>
<evidence type="ECO:0000313" key="11">
    <source>
        <dbReference type="Proteomes" id="UP000000642"/>
    </source>
</evidence>
<evidence type="ECO:0000256" key="8">
    <source>
        <dbReference type="SAM" id="MobiDB-lite"/>
    </source>
</evidence>
<feature type="compositionally biased region" description="Polar residues" evidence="8">
    <location>
        <begin position="1"/>
        <end position="11"/>
    </location>
</feature>
<reference evidence="10 11" key="1">
    <citation type="journal article" date="2006" name="PLoS Genet.">
        <title>The complete genome sequence and comparative genome analysis of the high pathogenicity Yersinia enterocolitica strain 8081.</title>
        <authorList>
            <person name="Thomson N.R."/>
            <person name="Howard S."/>
            <person name="Wren B.W."/>
            <person name="Holden M.T.G."/>
            <person name="Crossman L."/>
            <person name="Challis G.L."/>
            <person name="Churcher C."/>
            <person name="Mungall K."/>
            <person name="Brooks K."/>
            <person name="Chillingworth T."/>
            <person name="Feltwell T."/>
            <person name="Abdellah Z."/>
            <person name="Hauser H."/>
            <person name="Jagels K."/>
            <person name="Maddison M."/>
            <person name="Moule S."/>
            <person name="Sanders M."/>
            <person name="Whitehead S."/>
            <person name="Quail M.A."/>
            <person name="Dougan G."/>
            <person name="Parkhill J."/>
            <person name="Prentice M.B."/>
        </authorList>
    </citation>
    <scope>NUCLEOTIDE SEQUENCE [LARGE SCALE GENOMIC DNA]</scope>
    <source>
        <strain evidence="11">NCTC 13174 / 8081</strain>
    </source>
</reference>
<dbReference type="FunFam" id="1.10.3470.10:FF:000001">
    <property type="entry name" value="Vitamin B12 ABC transporter permease BtuC"/>
    <property type="match status" value="1"/>
</dbReference>
<dbReference type="CDD" id="cd06550">
    <property type="entry name" value="TM_ABC_iron-siderophores_like"/>
    <property type="match status" value="1"/>
</dbReference>
<dbReference type="KEGG" id="yen:YE3619"/>
<dbReference type="GO" id="GO:0022857">
    <property type="term" value="F:transmembrane transporter activity"/>
    <property type="evidence" value="ECO:0007669"/>
    <property type="project" value="InterPro"/>
</dbReference>
<feature type="region of interest" description="Disordered" evidence="8">
    <location>
        <begin position="1"/>
        <end position="22"/>
    </location>
</feature>
<dbReference type="SUPFAM" id="SSF81345">
    <property type="entry name" value="ABC transporter involved in vitamin B12 uptake, BtuC"/>
    <property type="match status" value="1"/>
</dbReference>
<evidence type="ECO:0000256" key="5">
    <source>
        <dbReference type="ARBA" id="ARBA00022692"/>
    </source>
</evidence>
<dbReference type="PATRIC" id="fig|393305.7.peg.3854"/>
<sequence>MPATDPPNQFSAKRLKPAPDLGKCTPPRRGLWLLTSIVILMLVMAASLMLGAKAIPFSVVWQSLLGEHSNADSILILESRLPRTLIGVLAGAALGLSGAVIQALTRNPLADPGILGVNAGASFAVVIGITIFGVHAIHGYMLSAFIGAMITTLVVYWVGTQGGGRVNPLRLTLSGVAIGAVLLGISTGISLTHPQVYDRVRFWQAGSLDIRDMSVVAAVAPAILLGSVIALLLARPLNAMHMGEDLAAAIGARIAQTQFWAVVTVTLLCGAATAAVGPIAFVGLMVPHIARWIVGPNQCWILPFTLVMTPILLLVSDIVGRFLVPGELRVSIVTAFIGAPLLIWLVRRNKRMTAAL</sequence>
<dbReference type="AlphaFoldDB" id="A1JQM6"/>
<evidence type="ECO:0000256" key="1">
    <source>
        <dbReference type="ARBA" id="ARBA00004651"/>
    </source>
</evidence>
<keyword evidence="5 9" id="KW-0812">Transmembrane</keyword>
<protein>
    <submittedName>
        <fullName evidence="10">Ferric enterobactin transport system permease protein</fullName>
    </submittedName>
</protein>
<dbReference type="Proteomes" id="UP000000642">
    <property type="component" value="Chromosome"/>
</dbReference>
<evidence type="ECO:0000313" key="10">
    <source>
        <dbReference type="EMBL" id="CAL13648.1"/>
    </source>
</evidence>
<dbReference type="HOGENOM" id="CLU_013016_1_0_6"/>
<dbReference type="EMBL" id="AM286415">
    <property type="protein sequence ID" value="CAL13648.1"/>
    <property type="molecule type" value="Genomic_DNA"/>
</dbReference>
<gene>
    <name evidence="10" type="primary">fepD</name>
    <name evidence="10" type="ordered locus">YE3619</name>
</gene>
<keyword evidence="3" id="KW-0813">Transport</keyword>
<proteinExistence type="inferred from homology"/>
<feature type="transmembrane region" description="Helical" evidence="9">
    <location>
        <begin position="213"/>
        <end position="234"/>
    </location>
</feature>
<comment type="subcellular location">
    <subcellularLocation>
        <location evidence="1">Cell membrane</location>
        <topology evidence="1">Multi-pass membrane protein</topology>
    </subcellularLocation>
</comment>
<dbReference type="eggNOG" id="COG0609">
    <property type="taxonomic scope" value="Bacteria"/>
</dbReference>
<dbReference type="OrthoDB" id="9055647at2"/>
<dbReference type="PANTHER" id="PTHR30472:SF1">
    <property type="entry name" value="FE(3+) DICITRATE TRANSPORT SYSTEM PERMEASE PROTEIN FECC-RELATED"/>
    <property type="match status" value="1"/>
</dbReference>
<dbReference type="InterPro" id="IPR000522">
    <property type="entry name" value="ABC_transptr_permease_BtuC"/>
</dbReference>
<dbReference type="Gene3D" id="1.10.3470.10">
    <property type="entry name" value="ABC transporter involved in vitamin B12 uptake, BtuC"/>
    <property type="match status" value="1"/>
</dbReference>
<keyword evidence="4" id="KW-1003">Cell membrane</keyword>
<dbReference type="RefSeq" id="WP_011817185.1">
    <property type="nucleotide sequence ID" value="NC_008800.1"/>
</dbReference>
<keyword evidence="6 9" id="KW-1133">Transmembrane helix</keyword>
<dbReference type="GO" id="GO:0033214">
    <property type="term" value="P:siderophore-iron import into cell"/>
    <property type="evidence" value="ECO:0007669"/>
    <property type="project" value="TreeGrafter"/>
</dbReference>
<name>A1JQM6_YERE8</name>
<feature type="transmembrane region" description="Helical" evidence="9">
    <location>
        <begin position="328"/>
        <end position="346"/>
    </location>
</feature>
<keyword evidence="7 9" id="KW-0472">Membrane</keyword>
<evidence type="ECO:0000256" key="4">
    <source>
        <dbReference type="ARBA" id="ARBA00022475"/>
    </source>
</evidence>
<feature type="transmembrane region" description="Helical" evidence="9">
    <location>
        <begin position="301"/>
        <end position="322"/>
    </location>
</feature>